<feature type="transmembrane region" description="Helical" evidence="1">
    <location>
        <begin position="155"/>
        <end position="175"/>
    </location>
</feature>
<evidence type="ECO:0000259" key="2">
    <source>
        <dbReference type="Pfam" id="PF03413"/>
    </source>
</evidence>
<feature type="transmembrane region" description="Helical" evidence="1">
    <location>
        <begin position="207"/>
        <end position="227"/>
    </location>
</feature>
<evidence type="ECO:0000313" key="4">
    <source>
        <dbReference type="Proteomes" id="UP001207742"/>
    </source>
</evidence>
<dbReference type="RefSeq" id="WP_264732949.1">
    <property type="nucleotide sequence ID" value="NZ_JAPDNR010000001.1"/>
</dbReference>
<sequence>MKKPKPAHKPGSRSLFYRISAWLHLWLGLISGIIVVIICITGCIWVFNEEITGILEPRTVVATQPGKAVISPSRIMEIVDKEYPGKKPGYMLYREGRAIETNVGSRRGGSSLKINPYTGEVISKETRKPGEADFFRWILNGHRFLWLPYKIGRPIINYSTLICVITLISGLVLWWPKKWNKNTREQSFKIKWGASFKRVNYDLHNVLGFYGLLVLLAIGMTGMVWGLDWWSKGVYWTTTGGKSISKDSRPVSDTLQAPHKKYTPAQSMDLAWDKVAEKHPASSGFYMSFPDSADAASVITVIVYPSKGQYYNHERYAFDQYTLAELKGDEVPYAQAGFGDKLRRMNYDIHVGSILGLPGKFAAFFASLIGATLPITGFLVWWGKRKKKKKPVAVKTKAAVARPVPQV</sequence>
<feature type="transmembrane region" description="Helical" evidence="1">
    <location>
        <begin position="361"/>
        <end position="382"/>
    </location>
</feature>
<evidence type="ECO:0000313" key="3">
    <source>
        <dbReference type="EMBL" id="MCW3486134.1"/>
    </source>
</evidence>
<reference evidence="3 4" key="1">
    <citation type="submission" date="2022-10" db="EMBL/GenBank/DDBJ databases">
        <title>Chitinophaga nivalis PC15 sp. nov., isolated from Pyeongchang county, South Korea.</title>
        <authorList>
            <person name="Trinh H.N."/>
        </authorList>
    </citation>
    <scope>NUCLEOTIDE SEQUENCE [LARGE SCALE GENOMIC DNA]</scope>
    <source>
        <strain evidence="3 4">PC14</strain>
    </source>
</reference>
<protein>
    <submittedName>
        <fullName evidence="3">PepSY domain-containing protein</fullName>
    </submittedName>
</protein>
<gene>
    <name evidence="3" type="ORF">OL497_19690</name>
</gene>
<dbReference type="PANTHER" id="PTHR34219:SF3">
    <property type="entry name" value="BLL7967 PROTEIN"/>
    <property type="match status" value="1"/>
</dbReference>
<feature type="domain" description="PepSY" evidence="2">
    <location>
        <begin position="70"/>
        <end position="125"/>
    </location>
</feature>
<keyword evidence="1" id="KW-1133">Transmembrane helix</keyword>
<keyword evidence="1" id="KW-0472">Membrane</keyword>
<keyword evidence="4" id="KW-1185">Reference proteome</keyword>
<dbReference type="InterPro" id="IPR005625">
    <property type="entry name" value="PepSY-ass_TM"/>
</dbReference>
<evidence type="ECO:0000256" key="1">
    <source>
        <dbReference type="SAM" id="Phobius"/>
    </source>
</evidence>
<dbReference type="PANTHER" id="PTHR34219">
    <property type="entry name" value="IRON-REGULATED INNER MEMBRANE PROTEIN-RELATED"/>
    <property type="match status" value="1"/>
</dbReference>
<organism evidence="3 4">
    <name type="scientific">Chitinophaga nivalis</name>
    <dbReference type="NCBI Taxonomy" id="2991709"/>
    <lineage>
        <taxon>Bacteria</taxon>
        <taxon>Pseudomonadati</taxon>
        <taxon>Bacteroidota</taxon>
        <taxon>Chitinophagia</taxon>
        <taxon>Chitinophagales</taxon>
        <taxon>Chitinophagaceae</taxon>
        <taxon>Chitinophaga</taxon>
    </lineage>
</organism>
<dbReference type="Pfam" id="PF03413">
    <property type="entry name" value="PepSY"/>
    <property type="match status" value="1"/>
</dbReference>
<name>A0ABT3IQ85_9BACT</name>
<proteinExistence type="predicted"/>
<dbReference type="Pfam" id="PF03929">
    <property type="entry name" value="PepSY_TM"/>
    <property type="match status" value="1"/>
</dbReference>
<dbReference type="InterPro" id="IPR025711">
    <property type="entry name" value="PepSY"/>
</dbReference>
<comment type="caution">
    <text evidence="3">The sequence shown here is derived from an EMBL/GenBank/DDBJ whole genome shotgun (WGS) entry which is preliminary data.</text>
</comment>
<accession>A0ABT3IQ85</accession>
<feature type="transmembrane region" description="Helical" evidence="1">
    <location>
        <begin position="21"/>
        <end position="47"/>
    </location>
</feature>
<keyword evidence="1" id="KW-0812">Transmembrane</keyword>
<dbReference type="Proteomes" id="UP001207742">
    <property type="component" value="Unassembled WGS sequence"/>
</dbReference>
<dbReference type="EMBL" id="JAPDNS010000002">
    <property type="protein sequence ID" value="MCW3486134.1"/>
    <property type="molecule type" value="Genomic_DNA"/>
</dbReference>